<reference evidence="13" key="1">
    <citation type="journal article" date="2023" name="Commun. Biol.">
        <title>Genome analysis of Parmales, the sister group of diatoms, reveals the evolutionary specialization of diatoms from phago-mixotrophs to photoautotrophs.</title>
        <authorList>
            <person name="Ban H."/>
            <person name="Sato S."/>
            <person name="Yoshikawa S."/>
            <person name="Yamada K."/>
            <person name="Nakamura Y."/>
            <person name="Ichinomiya M."/>
            <person name="Sato N."/>
            <person name="Blanc-Mathieu R."/>
            <person name="Endo H."/>
            <person name="Kuwata A."/>
            <person name="Ogata H."/>
        </authorList>
    </citation>
    <scope>NUCLEOTIDE SEQUENCE [LARGE SCALE GENOMIC DNA]</scope>
    <source>
        <strain evidence="13">NIES 3700</strain>
    </source>
</reference>
<dbReference type="InterPro" id="IPR036291">
    <property type="entry name" value="NAD(P)-bd_dom_sf"/>
</dbReference>
<dbReference type="InterPro" id="IPR017476">
    <property type="entry name" value="UDP-Glc/GDP-Man"/>
</dbReference>
<sequence length="468" mass="51325">MTSLKICCMGAGYVGGPTMAVIASNCPDIRVTVVDLNAAQIAAWNSSSLPIYEPGLQAVVESCRGKNLFFSTDIEKEIEEADIVFISVNTPTKTQGIGAGRAANIKNCELCARTIAKVSTSNKIVVEKSTVPVRTADAVRRVLACNDKGLTFQVLSNPEFLAEGTAIDDLQRPSRVLIGGEETPGGQEAIQKLVSVYANWVPAAQIITTNLWSSELSKLVANAFLAQRVSSINSISALCESTGADVSEISRAIGSDPRIGPKFLQSSVGFGGSCFQKDILNLVYLCESYGLNECAEYWHQVIKMNEYQKSRFTKKMVERMFNTATGKKIAVLGFAFKKDTGDTRETASAFVCRDLLAERAKIHVYDPQVKREQMMLEFDYTLNVNTTTEPDLEKLITTSPSAYDACDGAHAIAILTEWDEFKTLDYQRIYEKMSKPAFIFDGRNIVDQAALRKIGFEVYAIGKPWPSV</sequence>
<dbReference type="SUPFAM" id="SSF52413">
    <property type="entry name" value="UDP-glucose/GDP-mannose dehydrogenase C-terminal domain"/>
    <property type="match status" value="1"/>
</dbReference>
<dbReference type="InterPro" id="IPR014027">
    <property type="entry name" value="UDP-Glc/GDP-Man_DH_C"/>
</dbReference>
<dbReference type="AlphaFoldDB" id="A0A9W7ED45"/>
<dbReference type="PIRSF" id="PIRSF500133">
    <property type="entry name" value="UDPglc_DH_euk"/>
    <property type="match status" value="1"/>
</dbReference>
<dbReference type="FunFam" id="3.40.50.720:FF:000032">
    <property type="entry name" value="UDP-glucose 6-dehydrogenase"/>
    <property type="match status" value="1"/>
</dbReference>
<comment type="catalytic activity">
    <reaction evidence="7 8">
        <text>UDP-alpha-D-glucose + 2 NAD(+) + H2O = UDP-alpha-D-glucuronate + 2 NADH + 3 H(+)</text>
        <dbReference type="Rhea" id="RHEA:23596"/>
        <dbReference type="ChEBI" id="CHEBI:15377"/>
        <dbReference type="ChEBI" id="CHEBI:15378"/>
        <dbReference type="ChEBI" id="CHEBI:57540"/>
        <dbReference type="ChEBI" id="CHEBI:57945"/>
        <dbReference type="ChEBI" id="CHEBI:58052"/>
        <dbReference type="ChEBI" id="CHEBI:58885"/>
        <dbReference type="EC" id="1.1.1.22"/>
    </reaction>
</comment>
<comment type="caution">
    <text evidence="12">The sequence shown here is derived from an EMBL/GenBank/DDBJ whole genome shotgun (WGS) entry which is preliminary data.</text>
</comment>
<evidence type="ECO:0000313" key="12">
    <source>
        <dbReference type="EMBL" id="GMH71923.1"/>
    </source>
</evidence>
<dbReference type="NCBIfam" id="TIGR03026">
    <property type="entry name" value="NDP-sugDHase"/>
    <property type="match status" value="1"/>
</dbReference>
<protein>
    <recommendedName>
        <fullName evidence="4 8">UDP-glucose 6-dehydrogenase</fullName>
        <ecNumber evidence="3 8">1.1.1.22</ecNumber>
    </recommendedName>
</protein>
<evidence type="ECO:0000256" key="6">
    <source>
        <dbReference type="ARBA" id="ARBA00023027"/>
    </source>
</evidence>
<dbReference type="EC" id="1.1.1.22" evidence="3 8"/>
<evidence type="ECO:0000256" key="1">
    <source>
        <dbReference type="ARBA" id="ARBA00004701"/>
    </source>
</evidence>
<dbReference type="InterPro" id="IPR008927">
    <property type="entry name" value="6-PGluconate_DH-like_C_sf"/>
</dbReference>
<dbReference type="PIRSF" id="PIRSF000124">
    <property type="entry name" value="UDPglc_GDPman_dh"/>
    <property type="match status" value="1"/>
</dbReference>
<evidence type="ECO:0000256" key="5">
    <source>
        <dbReference type="ARBA" id="ARBA00023002"/>
    </source>
</evidence>
<feature type="domain" description="UDP-glucose/GDP-mannose dehydrogenase C-terminal" evidence="11">
    <location>
        <begin position="330"/>
        <end position="448"/>
    </location>
</feature>
<evidence type="ECO:0000259" key="11">
    <source>
        <dbReference type="SMART" id="SM00984"/>
    </source>
</evidence>
<dbReference type="GO" id="GO:0006024">
    <property type="term" value="P:glycosaminoglycan biosynthetic process"/>
    <property type="evidence" value="ECO:0007669"/>
    <property type="project" value="TreeGrafter"/>
</dbReference>
<evidence type="ECO:0000256" key="9">
    <source>
        <dbReference type="PIRSR" id="PIRSR500133-1"/>
    </source>
</evidence>
<feature type="binding site" evidence="10">
    <location>
        <begin position="10"/>
        <end position="15"/>
    </location>
    <ligand>
        <name>NAD(+)</name>
        <dbReference type="ChEBI" id="CHEBI:57540"/>
    </ligand>
</feature>
<dbReference type="SUPFAM" id="SSF51735">
    <property type="entry name" value="NAD(P)-binding Rossmann-fold domains"/>
    <property type="match status" value="1"/>
</dbReference>
<dbReference type="Pfam" id="PF00984">
    <property type="entry name" value="UDPG_MGDP_dh"/>
    <property type="match status" value="1"/>
</dbReference>
<dbReference type="Gene3D" id="3.40.50.720">
    <property type="entry name" value="NAD(P)-binding Rossmann-like Domain"/>
    <property type="match status" value="2"/>
</dbReference>
<keyword evidence="5 8" id="KW-0560">Oxidoreductase</keyword>
<feature type="binding site" evidence="10">
    <location>
        <position position="163"/>
    </location>
    <ligand>
        <name>NAD(+)</name>
        <dbReference type="ChEBI" id="CHEBI:57540"/>
    </ligand>
</feature>
<dbReference type="Proteomes" id="UP001165122">
    <property type="component" value="Unassembled WGS sequence"/>
</dbReference>
<proteinExistence type="inferred from homology"/>
<gene>
    <name evidence="12" type="ORF">TrLO_g13121</name>
</gene>
<evidence type="ECO:0000256" key="2">
    <source>
        <dbReference type="ARBA" id="ARBA00006601"/>
    </source>
</evidence>
<dbReference type="Pfam" id="PF03720">
    <property type="entry name" value="UDPG_MGDP_dh_C"/>
    <property type="match status" value="1"/>
</dbReference>
<dbReference type="EMBL" id="BRXW01000646">
    <property type="protein sequence ID" value="GMH71923.1"/>
    <property type="molecule type" value="Genomic_DNA"/>
</dbReference>
<dbReference type="GO" id="GO:0005634">
    <property type="term" value="C:nucleus"/>
    <property type="evidence" value="ECO:0007669"/>
    <property type="project" value="TreeGrafter"/>
</dbReference>
<keyword evidence="6 8" id="KW-0520">NAD</keyword>
<dbReference type="GO" id="GO:0003979">
    <property type="term" value="F:UDP-glucose 6-dehydrogenase activity"/>
    <property type="evidence" value="ECO:0007669"/>
    <property type="project" value="UniProtKB-EC"/>
</dbReference>
<dbReference type="PANTHER" id="PTHR11374:SF3">
    <property type="entry name" value="UDP-GLUCOSE 6-DEHYDROGENASE"/>
    <property type="match status" value="1"/>
</dbReference>
<dbReference type="InterPro" id="IPR001732">
    <property type="entry name" value="UDP-Glc/GDP-Man_DH_N"/>
</dbReference>
<comment type="similarity">
    <text evidence="2 8">Belongs to the UDP-glucose/GDP-mannose dehydrogenase family.</text>
</comment>
<feature type="binding site" evidence="10">
    <location>
        <position position="35"/>
    </location>
    <ligand>
        <name>NAD(+)</name>
        <dbReference type="ChEBI" id="CHEBI:57540"/>
    </ligand>
</feature>
<dbReference type="OrthoDB" id="5059218at2759"/>
<dbReference type="InterPro" id="IPR036220">
    <property type="entry name" value="UDP-Glc/GDP-Man_DH_C_sf"/>
</dbReference>
<dbReference type="PANTHER" id="PTHR11374">
    <property type="entry name" value="UDP-GLUCOSE DEHYDROGENASE/UDP-MANNAC DEHYDROGENASE"/>
    <property type="match status" value="1"/>
</dbReference>
<evidence type="ECO:0000313" key="13">
    <source>
        <dbReference type="Proteomes" id="UP001165122"/>
    </source>
</evidence>
<evidence type="ECO:0000256" key="10">
    <source>
        <dbReference type="PIRSR" id="PIRSR500133-3"/>
    </source>
</evidence>
<dbReference type="InterPro" id="IPR014026">
    <property type="entry name" value="UDP-Glc/GDP-Man_DH_dimer"/>
</dbReference>
<dbReference type="InterPro" id="IPR028356">
    <property type="entry name" value="UDPglc_DH_euk"/>
</dbReference>
<feature type="binding site" evidence="10">
    <location>
        <begin position="88"/>
        <end position="92"/>
    </location>
    <ligand>
        <name>NAD(+)</name>
        <dbReference type="ChEBI" id="CHEBI:57540"/>
    </ligand>
</feature>
<organism evidence="12 13">
    <name type="scientific">Triparma laevis f. longispina</name>
    <dbReference type="NCBI Taxonomy" id="1714387"/>
    <lineage>
        <taxon>Eukaryota</taxon>
        <taxon>Sar</taxon>
        <taxon>Stramenopiles</taxon>
        <taxon>Ochrophyta</taxon>
        <taxon>Bolidophyceae</taxon>
        <taxon>Parmales</taxon>
        <taxon>Triparmaceae</taxon>
        <taxon>Triparma</taxon>
    </lineage>
</organism>
<dbReference type="FunFam" id="1.20.5.100:FF:000001">
    <property type="entry name" value="UDP-glucose 6-dehydrogenase"/>
    <property type="match status" value="1"/>
</dbReference>
<dbReference type="Gene3D" id="1.20.5.100">
    <property type="entry name" value="Cytochrome c1, transmembrane anchor, C-terminal"/>
    <property type="match status" value="1"/>
</dbReference>
<evidence type="ECO:0000256" key="8">
    <source>
        <dbReference type="PIRNR" id="PIRNR000124"/>
    </source>
</evidence>
<feature type="binding site" evidence="10">
    <location>
        <position position="344"/>
    </location>
    <ligand>
        <name>NAD(+)</name>
        <dbReference type="ChEBI" id="CHEBI:57540"/>
    </ligand>
</feature>
<accession>A0A9W7ED45</accession>
<evidence type="ECO:0000256" key="4">
    <source>
        <dbReference type="ARBA" id="ARBA00015132"/>
    </source>
</evidence>
<comment type="pathway">
    <text evidence="1">Nucleotide-sugar biosynthesis; UDP-alpha-D-glucuronate biosynthesis; UDP-alpha-D-glucuronate from UDP-alpha-D-glucose: step 1/1.</text>
</comment>
<evidence type="ECO:0000256" key="3">
    <source>
        <dbReference type="ARBA" id="ARBA00012954"/>
    </source>
</evidence>
<dbReference type="FunFam" id="3.40.50.720:FF:000114">
    <property type="entry name" value="UDP-glucose 6-dehydrogenase"/>
    <property type="match status" value="1"/>
</dbReference>
<dbReference type="SUPFAM" id="SSF48179">
    <property type="entry name" value="6-phosphogluconate dehydrogenase C-terminal domain-like"/>
    <property type="match status" value="1"/>
</dbReference>
<keyword evidence="13" id="KW-1185">Reference proteome</keyword>
<feature type="binding site" evidence="10">
    <location>
        <begin position="129"/>
        <end position="130"/>
    </location>
    <ligand>
        <name>NAD(+)</name>
        <dbReference type="ChEBI" id="CHEBI:57540"/>
    </ligand>
</feature>
<dbReference type="SMART" id="SM00984">
    <property type="entry name" value="UDPG_MGDP_dh_C"/>
    <property type="match status" value="1"/>
</dbReference>
<name>A0A9W7ED45_9STRA</name>
<dbReference type="Pfam" id="PF03721">
    <property type="entry name" value="UDPG_MGDP_dh_N"/>
    <property type="match status" value="1"/>
</dbReference>
<evidence type="ECO:0000256" key="7">
    <source>
        <dbReference type="ARBA" id="ARBA00047473"/>
    </source>
</evidence>
<dbReference type="GO" id="GO:0051287">
    <property type="term" value="F:NAD binding"/>
    <property type="evidence" value="ECO:0007669"/>
    <property type="project" value="InterPro"/>
</dbReference>
<feature type="active site" description="Nucleophile" evidence="9">
    <location>
        <position position="274"/>
    </location>
</feature>
<feature type="binding site" evidence="10">
    <location>
        <begin position="274"/>
        <end position="277"/>
    </location>
    <ligand>
        <name>NAD(+)</name>
        <dbReference type="ChEBI" id="CHEBI:57540"/>
    </ligand>
</feature>